<feature type="region of interest" description="Disordered" evidence="6">
    <location>
        <begin position="1"/>
        <end position="24"/>
    </location>
</feature>
<dbReference type="SUPFAM" id="SSF88659">
    <property type="entry name" value="Sigma3 and sigma4 domains of RNA polymerase sigma factors"/>
    <property type="match status" value="1"/>
</dbReference>
<evidence type="ECO:0000256" key="6">
    <source>
        <dbReference type="SAM" id="MobiDB-lite"/>
    </source>
</evidence>
<sequence>MHPPTAPSPVANTSPTCSDGSWRNALQEHGGELRSEPQGVMRQERQQEAGAFAMQRQSRLMAQAMNLCGDETDAEDLVQEVILRFIQEFGKKEALPSVPSGEAWLVRTLSNLFFGQCRRLRTRVNGARDPALSEEARESAPAPAYEAITSEQFSEALASLSPKIRETFALREGGKKYEEIATLLGIPVGTVKKRLHDARTKLREYLQTFLLPGVP</sequence>
<keyword evidence="4" id="KW-0238">DNA-binding</keyword>
<dbReference type="PANTHER" id="PTHR43133:SF8">
    <property type="entry name" value="RNA POLYMERASE SIGMA FACTOR HI_1459-RELATED"/>
    <property type="match status" value="1"/>
</dbReference>
<dbReference type="InterPro" id="IPR039425">
    <property type="entry name" value="RNA_pol_sigma-70-like"/>
</dbReference>
<evidence type="ECO:0000256" key="1">
    <source>
        <dbReference type="ARBA" id="ARBA00010641"/>
    </source>
</evidence>
<dbReference type="InterPro" id="IPR014284">
    <property type="entry name" value="RNA_pol_sigma-70_dom"/>
</dbReference>
<evidence type="ECO:0000256" key="3">
    <source>
        <dbReference type="ARBA" id="ARBA00023082"/>
    </source>
</evidence>
<feature type="domain" description="RNA polymerase sigma factor 70 region 4 type 2" evidence="8">
    <location>
        <begin position="151"/>
        <end position="202"/>
    </location>
</feature>
<dbReference type="CDD" id="cd06171">
    <property type="entry name" value="Sigma70_r4"/>
    <property type="match status" value="1"/>
</dbReference>
<dbReference type="SUPFAM" id="SSF88946">
    <property type="entry name" value="Sigma2 domain of RNA polymerase sigma factors"/>
    <property type="match status" value="1"/>
</dbReference>
<proteinExistence type="inferred from homology"/>
<evidence type="ECO:0000313" key="10">
    <source>
        <dbReference type="Proteomes" id="UP000272888"/>
    </source>
</evidence>
<dbReference type="AlphaFoldDB" id="A0A3A8PKV6"/>
<keyword evidence="10" id="KW-1185">Reference proteome</keyword>
<evidence type="ECO:0000256" key="4">
    <source>
        <dbReference type="ARBA" id="ARBA00023125"/>
    </source>
</evidence>
<keyword evidence="3" id="KW-0731">Sigma factor</keyword>
<comment type="similarity">
    <text evidence="1">Belongs to the sigma-70 factor family. ECF subfamily.</text>
</comment>
<evidence type="ECO:0000259" key="7">
    <source>
        <dbReference type="Pfam" id="PF04542"/>
    </source>
</evidence>
<keyword evidence="5" id="KW-0804">Transcription</keyword>
<reference evidence="10" key="1">
    <citation type="submission" date="2018-09" db="EMBL/GenBank/DDBJ databases">
        <authorList>
            <person name="Livingstone P.G."/>
            <person name="Whitworth D.E."/>
        </authorList>
    </citation>
    <scope>NUCLEOTIDE SEQUENCE [LARGE SCALE GENOMIC DNA]</scope>
    <source>
        <strain evidence="10">CA051B</strain>
    </source>
</reference>
<comment type="caution">
    <text evidence="9">The sequence shown here is derived from an EMBL/GenBank/DDBJ whole genome shotgun (WGS) entry which is preliminary data.</text>
</comment>
<dbReference type="GO" id="GO:0003677">
    <property type="term" value="F:DNA binding"/>
    <property type="evidence" value="ECO:0007669"/>
    <property type="project" value="UniProtKB-KW"/>
</dbReference>
<evidence type="ECO:0000256" key="2">
    <source>
        <dbReference type="ARBA" id="ARBA00023015"/>
    </source>
</evidence>
<feature type="compositionally biased region" description="Polar residues" evidence="6">
    <location>
        <begin position="10"/>
        <end position="21"/>
    </location>
</feature>
<dbReference type="InterPro" id="IPR036388">
    <property type="entry name" value="WH-like_DNA-bd_sf"/>
</dbReference>
<feature type="region of interest" description="Disordered" evidence="6">
    <location>
        <begin position="31"/>
        <end position="50"/>
    </location>
</feature>
<dbReference type="Proteomes" id="UP000272888">
    <property type="component" value="Unassembled WGS sequence"/>
</dbReference>
<organism evidence="9 10">
    <name type="scientific">Corallococcus llansteffanensis</name>
    <dbReference type="NCBI Taxonomy" id="2316731"/>
    <lineage>
        <taxon>Bacteria</taxon>
        <taxon>Pseudomonadati</taxon>
        <taxon>Myxococcota</taxon>
        <taxon>Myxococcia</taxon>
        <taxon>Myxococcales</taxon>
        <taxon>Cystobacterineae</taxon>
        <taxon>Myxococcaceae</taxon>
        <taxon>Corallococcus</taxon>
    </lineage>
</organism>
<dbReference type="EMBL" id="RAWB01000259">
    <property type="protein sequence ID" value="RKH55311.1"/>
    <property type="molecule type" value="Genomic_DNA"/>
</dbReference>
<accession>A0A3A8PKV6</accession>
<dbReference type="InterPro" id="IPR007627">
    <property type="entry name" value="RNA_pol_sigma70_r2"/>
</dbReference>
<dbReference type="GO" id="GO:0016987">
    <property type="term" value="F:sigma factor activity"/>
    <property type="evidence" value="ECO:0007669"/>
    <property type="project" value="UniProtKB-KW"/>
</dbReference>
<evidence type="ECO:0000259" key="8">
    <source>
        <dbReference type="Pfam" id="PF08281"/>
    </source>
</evidence>
<dbReference type="PANTHER" id="PTHR43133">
    <property type="entry name" value="RNA POLYMERASE ECF-TYPE SIGMA FACTO"/>
    <property type="match status" value="1"/>
</dbReference>
<protein>
    <submittedName>
        <fullName evidence="9">RNA polymerase sigma factor</fullName>
    </submittedName>
</protein>
<dbReference type="Gene3D" id="1.10.1740.10">
    <property type="match status" value="1"/>
</dbReference>
<name>A0A3A8PKV6_9BACT</name>
<dbReference type="Pfam" id="PF04542">
    <property type="entry name" value="Sigma70_r2"/>
    <property type="match status" value="1"/>
</dbReference>
<evidence type="ECO:0000256" key="5">
    <source>
        <dbReference type="ARBA" id="ARBA00023163"/>
    </source>
</evidence>
<dbReference type="Gene3D" id="1.10.10.10">
    <property type="entry name" value="Winged helix-like DNA-binding domain superfamily/Winged helix DNA-binding domain"/>
    <property type="match status" value="1"/>
</dbReference>
<dbReference type="GO" id="GO:0006352">
    <property type="term" value="P:DNA-templated transcription initiation"/>
    <property type="evidence" value="ECO:0007669"/>
    <property type="project" value="InterPro"/>
</dbReference>
<dbReference type="Pfam" id="PF08281">
    <property type="entry name" value="Sigma70_r4_2"/>
    <property type="match status" value="1"/>
</dbReference>
<gene>
    <name evidence="9" type="ORF">D7V93_23280</name>
</gene>
<feature type="domain" description="RNA polymerase sigma-70 region 2" evidence="7">
    <location>
        <begin position="55"/>
        <end position="121"/>
    </location>
</feature>
<dbReference type="InterPro" id="IPR013325">
    <property type="entry name" value="RNA_pol_sigma_r2"/>
</dbReference>
<keyword evidence="2" id="KW-0805">Transcription regulation</keyword>
<dbReference type="InterPro" id="IPR013249">
    <property type="entry name" value="RNA_pol_sigma70_r4_t2"/>
</dbReference>
<evidence type="ECO:0000313" key="9">
    <source>
        <dbReference type="EMBL" id="RKH55311.1"/>
    </source>
</evidence>
<dbReference type="NCBIfam" id="TIGR02937">
    <property type="entry name" value="sigma70-ECF"/>
    <property type="match status" value="1"/>
</dbReference>
<dbReference type="InterPro" id="IPR013324">
    <property type="entry name" value="RNA_pol_sigma_r3/r4-like"/>
</dbReference>